<dbReference type="PANTHER" id="PTHR30287">
    <property type="entry name" value="MEMBRANE COMPONENT OF PREDICTED ABC SUPERFAMILY METABOLITE UPTAKE TRANSPORTER"/>
    <property type="match status" value="1"/>
</dbReference>
<feature type="transmembrane region" description="Helical" evidence="6">
    <location>
        <begin position="763"/>
        <end position="786"/>
    </location>
</feature>
<keyword evidence="3 6" id="KW-0812">Transmembrane</keyword>
<sequence>MIQTAVSTLLSHWRRHPGQLATLIAGLALATALWSGVQAINAEARTSYAQAAATLGQDSLDRLVSASGRPVPLAEFVALRRAGYLVSPVISGELREGEARLRLLGIDPLTAPPEAGAPALQGEALDLPTFFTAPGLLLMEEETSLGSLPPGLPEIVLREGIPPGAALTDIGTAARLMDQHDPSYLLVARVQPAGLPPLEQATDLRLERPGATTDIASLTDSFHLNLTAFGLLSFAVGLFIVHAAIGLAFEQRRATIRTLRALGLPLRSLLVAISLELAVLTLFAGVLGLVLGYGIAAALMPGVAGTLRGLYGATIPGTLSFDPVWAASALGMTLAGAALAGAQALRRTASMPILAPANPRAWALASARSMRVQALVATACFATALALGVWGGSLLTGFAALAGLLLGAAMILPASLGLVLHLTGRGARGALAQWLFADTRQQLPGLSLALMALLLALAANIGVSTMVGSFRGTFIGWLDQRLAPELYVTAASLDEAARLRAFLIPRAQAILPIVSAEVPLSGRPGEVFGHIDHATYRDHWPLLQAVPDAWDIMASGQAVLINEQLARFADLSLGDPLEITPDLTLTIAGVYSDYGNPAAQAIVTLSRFAETFPDVPQTRFALRIAPEDAPMLATALREDFGLPTDAVINQTQIKRFSMEVFEQTFLITGALNVLTLGVAGFALLTSLLTLADMRLPQLAPVWALGLTRARLAWFELARSLILAALTFALALPVGLCLAWVLLAVVNVEAFGWRLPMTLFPADWLRLFALALLAAALAAAVPALRLARMPPTTLLKVFAHER</sequence>
<feature type="transmembrane region" description="Helical" evidence="6">
    <location>
        <begin position="665"/>
        <end position="690"/>
    </location>
</feature>
<keyword evidence="9" id="KW-1185">Reference proteome</keyword>
<evidence type="ECO:0000256" key="3">
    <source>
        <dbReference type="ARBA" id="ARBA00022692"/>
    </source>
</evidence>
<dbReference type="InterPro" id="IPR003838">
    <property type="entry name" value="ABC3_permease_C"/>
</dbReference>
<dbReference type="PANTHER" id="PTHR30287:SF2">
    <property type="entry name" value="BLL1001 PROTEIN"/>
    <property type="match status" value="1"/>
</dbReference>
<feature type="transmembrane region" description="Helical" evidence="6">
    <location>
        <begin position="270"/>
        <end position="303"/>
    </location>
</feature>
<evidence type="ECO:0000313" key="8">
    <source>
        <dbReference type="EMBL" id="PWK61629.1"/>
    </source>
</evidence>
<feature type="domain" description="ABC3 transporter permease C-terminal" evidence="7">
    <location>
        <begin position="672"/>
        <end position="790"/>
    </location>
</feature>
<feature type="transmembrane region" description="Helical" evidence="6">
    <location>
        <begin position="443"/>
        <end position="463"/>
    </location>
</feature>
<accession>A0A316GN06</accession>
<dbReference type="GO" id="GO:0005886">
    <property type="term" value="C:plasma membrane"/>
    <property type="evidence" value="ECO:0007669"/>
    <property type="project" value="UniProtKB-SubCell"/>
</dbReference>
<keyword evidence="5 6" id="KW-0472">Membrane</keyword>
<feature type="transmembrane region" description="Helical" evidence="6">
    <location>
        <begin position="398"/>
        <end position="422"/>
    </location>
</feature>
<dbReference type="Pfam" id="PF02687">
    <property type="entry name" value="FtsX"/>
    <property type="match status" value="2"/>
</dbReference>
<reference evidence="8 9" key="1">
    <citation type="submission" date="2018-05" db="EMBL/GenBank/DDBJ databases">
        <title>Genomic Encyclopedia of Type Strains, Phase IV (KMG-IV): sequencing the most valuable type-strain genomes for metagenomic binning, comparative biology and taxonomic classification.</title>
        <authorList>
            <person name="Goeker M."/>
        </authorList>
    </citation>
    <scope>NUCLEOTIDE SEQUENCE [LARGE SCALE GENOMIC DNA]</scope>
    <source>
        <strain evidence="8 9">DSM 16097</strain>
    </source>
</reference>
<keyword evidence="2" id="KW-1003">Cell membrane</keyword>
<dbReference type="RefSeq" id="WP_109666669.1">
    <property type="nucleotide sequence ID" value="NZ_QGGW01000002.1"/>
</dbReference>
<name>A0A316GN06_9RHOB</name>
<dbReference type="OrthoDB" id="343744at2"/>
<evidence type="ECO:0000256" key="1">
    <source>
        <dbReference type="ARBA" id="ARBA00004651"/>
    </source>
</evidence>
<dbReference type="InterPro" id="IPR038766">
    <property type="entry name" value="Membrane_comp_ABC_pdt"/>
</dbReference>
<feature type="transmembrane region" description="Helical" evidence="6">
    <location>
        <begin position="323"/>
        <end position="342"/>
    </location>
</feature>
<feature type="transmembrane region" description="Helical" evidence="6">
    <location>
        <begin position="226"/>
        <end position="249"/>
    </location>
</feature>
<comment type="subcellular location">
    <subcellularLocation>
        <location evidence="1">Cell membrane</location>
        <topology evidence="1">Multi-pass membrane protein</topology>
    </subcellularLocation>
</comment>
<proteinExistence type="predicted"/>
<protein>
    <submittedName>
        <fullName evidence="8">Putative ABC transport system permease protein</fullName>
    </submittedName>
</protein>
<organism evidence="8 9">
    <name type="scientific">Roseicyclus mahoneyensis</name>
    <dbReference type="NCBI Taxonomy" id="164332"/>
    <lineage>
        <taxon>Bacteria</taxon>
        <taxon>Pseudomonadati</taxon>
        <taxon>Pseudomonadota</taxon>
        <taxon>Alphaproteobacteria</taxon>
        <taxon>Rhodobacterales</taxon>
        <taxon>Roseobacteraceae</taxon>
        <taxon>Roseicyclus</taxon>
    </lineage>
</organism>
<evidence type="ECO:0000256" key="2">
    <source>
        <dbReference type="ARBA" id="ARBA00022475"/>
    </source>
</evidence>
<dbReference type="Proteomes" id="UP000245708">
    <property type="component" value="Unassembled WGS sequence"/>
</dbReference>
<feature type="domain" description="ABC3 transporter permease C-terminal" evidence="7">
    <location>
        <begin position="228"/>
        <end position="350"/>
    </location>
</feature>
<evidence type="ECO:0000313" key="9">
    <source>
        <dbReference type="Proteomes" id="UP000245708"/>
    </source>
</evidence>
<gene>
    <name evidence="8" type="ORF">C7455_102319</name>
</gene>
<dbReference type="EMBL" id="QGGW01000002">
    <property type="protein sequence ID" value="PWK61629.1"/>
    <property type="molecule type" value="Genomic_DNA"/>
</dbReference>
<evidence type="ECO:0000256" key="4">
    <source>
        <dbReference type="ARBA" id="ARBA00022989"/>
    </source>
</evidence>
<evidence type="ECO:0000256" key="6">
    <source>
        <dbReference type="SAM" id="Phobius"/>
    </source>
</evidence>
<evidence type="ECO:0000259" key="7">
    <source>
        <dbReference type="Pfam" id="PF02687"/>
    </source>
</evidence>
<feature type="transmembrane region" description="Helical" evidence="6">
    <location>
        <begin position="720"/>
        <end position="743"/>
    </location>
</feature>
<dbReference type="AlphaFoldDB" id="A0A316GN06"/>
<keyword evidence="4 6" id="KW-1133">Transmembrane helix</keyword>
<comment type="caution">
    <text evidence="8">The sequence shown here is derived from an EMBL/GenBank/DDBJ whole genome shotgun (WGS) entry which is preliminary data.</text>
</comment>
<feature type="transmembrane region" description="Helical" evidence="6">
    <location>
        <begin position="374"/>
        <end position="392"/>
    </location>
</feature>
<evidence type="ECO:0000256" key="5">
    <source>
        <dbReference type="ARBA" id="ARBA00023136"/>
    </source>
</evidence>